<protein>
    <recommendedName>
        <fullName evidence="3">SAM-dependent methyltransferase</fullName>
    </recommendedName>
</protein>
<name>A0A2W5D7T6_9BURK</name>
<dbReference type="Proteomes" id="UP000249633">
    <property type="component" value="Unassembled WGS sequence"/>
</dbReference>
<reference evidence="1 2" key="1">
    <citation type="submission" date="2017-08" db="EMBL/GenBank/DDBJ databases">
        <title>Infants hospitalized years apart are colonized by the same room-sourced microbial strains.</title>
        <authorList>
            <person name="Brooks B."/>
            <person name="Olm M.R."/>
            <person name="Firek B.A."/>
            <person name="Baker R."/>
            <person name="Thomas B.C."/>
            <person name="Morowitz M.J."/>
            <person name="Banfield J.F."/>
        </authorList>
    </citation>
    <scope>NUCLEOTIDE SEQUENCE [LARGE SCALE GENOMIC DNA]</scope>
    <source>
        <strain evidence="1">S2_012_000_R2_81</strain>
    </source>
</reference>
<proteinExistence type="predicted"/>
<dbReference type="AlphaFoldDB" id="A0A2W5D7T6"/>
<evidence type="ECO:0000313" key="1">
    <source>
        <dbReference type="EMBL" id="PZP26568.1"/>
    </source>
</evidence>
<accession>A0A2W5D7T6</accession>
<comment type="caution">
    <text evidence="1">The sequence shown here is derived from an EMBL/GenBank/DDBJ whole genome shotgun (WGS) entry which is preliminary data.</text>
</comment>
<organism evidence="1 2">
    <name type="scientific">Roseateles depolymerans</name>
    <dbReference type="NCBI Taxonomy" id="76731"/>
    <lineage>
        <taxon>Bacteria</taxon>
        <taxon>Pseudomonadati</taxon>
        <taxon>Pseudomonadota</taxon>
        <taxon>Betaproteobacteria</taxon>
        <taxon>Burkholderiales</taxon>
        <taxon>Sphaerotilaceae</taxon>
        <taxon>Roseateles</taxon>
    </lineage>
</organism>
<gene>
    <name evidence="1" type="ORF">DI603_23360</name>
</gene>
<evidence type="ECO:0000313" key="2">
    <source>
        <dbReference type="Proteomes" id="UP000249633"/>
    </source>
</evidence>
<evidence type="ECO:0008006" key="3">
    <source>
        <dbReference type="Google" id="ProtNLM"/>
    </source>
</evidence>
<dbReference type="EMBL" id="QFOD01000046">
    <property type="protein sequence ID" value="PZP26568.1"/>
    <property type="molecule type" value="Genomic_DNA"/>
</dbReference>
<sequence>MAGRLHYFGVDTSTEMCRFGAELAEAARAAGGIHPQTHVAFSSSTDQIDFGPPRLGWTLVVLSYLLASASLNIELIVRQIIDACAQIGRGPVAILYTNSALPERRAAFPEFHDRLLAAGFRCEVVETELLTDGEKPRNIHYALFTRMPLPMPLSEVRR</sequence>